<feature type="domain" description="Anti-sigma K factor RskA C-terminal" evidence="3">
    <location>
        <begin position="109"/>
        <end position="231"/>
    </location>
</feature>
<feature type="transmembrane region" description="Helical" evidence="2">
    <location>
        <begin position="106"/>
        <end position="126"/>
    </location>
</feature>
<keyword evidence="2" id="KW-0472">Membrane</keyword>
<evidence type="ECO:0000256" key="1">
    <source>
        <dbReference type="SAM" id="MobiDB-lite"/>
    </source>
</evidence>
<evidence type="ECO:0000259" key="3">
    <source>
        <dbReference type="Pfam" id="PF10099"/>
    </source>
</evidence>
<dbReference type="Pfam" id="PF10099">
    <property type="entry name" value="RskA_C"/>
    <property type="match status" value="1"/>
</dbReference>
<sequence length="242" mass="25716">MTDRSLDLLIDEVVLGLASEADTARLEELAARDPEVAARLASARGRFAPLDETADDLPLPVDFWERLAPRLDLSDETSPPPEPETAGAEVIDLAPLRARLTRWRSAAVTGIAASLLLACLLGWSLLTPPDPLVVAVLLDDRGEAIALVESAPDNTTRVTLLERPDVPAGQVMQVWTKPEEDGPPVSLGLLSTGLSRVLSIEGLPEPHPTQLYEITFEPAGGSPTNLPTGPILGKGLAKQPVT</sequence>
<gene>
    <name evidence="4" type="ORF">SAMN04488050_1092</name>
</gene>
<dbReference type="OrthoDB" id="9816387at2"/>
<keyword evidence="2" id="KW-1133">Transmembrane helix</keyword>
<dbReference type="EMBL" id="FOZW01000009">
    <property type="protein sequence ID" value="SFT04977.1"/>
    <property type="molecule type" value="Genomic_DNA"/>
</dbReference>
<dbReference type="GO" id="GO:0005886">
    <property type="term" value="C:plasma membrane"/>
    <property type="evidence" value="ECO:0007669"/>
    <property type="project" value="InterPro"/>
</dbReference>
<evidence type="ECO:0000313" key="5">
    <source>
        <dbReference type="Proteomes" id="UP000199392"/>
    </source>
</evidence>
<dbReference type="RefSeq" id="WP_092430190.1">
    <property type="nucleotide sequence ID" value="NZ_FNCL01000018.1"/>
</dbReference>
<evidence type="ECO:0000313" key="4">
    <source>
        <dbReference type="EMBL" id="SFT04977.1"/>
    </source>
</evidence>
<keyword evidence="2" id="KW-0812">Transmembrane</keyword>
<evidence type="ECO:0000256" key="2">
    <source>
        <dbReference type="SAM" id="Phobius"/>
    </source>
</evidence>
<name>A0A1I6UUD3_9RHOB</name>
<protein>
    <submittedName>
        <fullName evidence="4">Anti-sigma-K factor RskA</fullName>
    </submittedName>
</protein>
<accession>A0A1I6UUD3</accession>
<dbReference type="Proteomes" id="UP000199392">
    <property type="component" value="Unassembled WGS sequence"/>
</dbReference>
<proteinExistence type="predicted"/>
<keyword evidence="5" id="KW-1185">Reference proteome</keyword>
<reference evidence="5" key="1">
    <citation type="submission" date="2016-10" db="EMBL/GenBank/DDBJ databases">
        <authorList>
            <person name="Varghese N."/>
            <person name="Submissions S."/>
        </authorList>
    </citation>
    <scope>NUCLEOTIDE SEQUENCE [LARGE SCALE GENOMIC DNA]</scope>
    <source>
        <strain evidence="5">DSM 26894</strain>
    </source>
</reference>
<dbReference type="STRING" id="311180.SAMN04488050_1092"/>
<dbReference type="AlphaFoldDB" id="A0A1I6UUD3"/>
<feature type="region of interest" description="Disordered" evidence="1">
    <location>
        <begin position="219"/>
        <end position="242"/>
    </location>
</feature>
<dbReference type="InterPro" id="IPR018764">
    <property type="entry name" value="RskA_C"/>
</dbReference>
<organism evidence="4 5">
    <name type="scientific">Alloyangia pacifica</name>
    <dbReference type="NCBI Taxonomy" id="311180"/>
    <lineage>
        <taxon>Bacteria</taxon>
        <taxon>Pseudomonadati</taxon>
        <taxon>Pseudomonadota</taxon>
        <taxon>Alphaproteobacteria</taxon>
        <taxon>Rhodobacterales</taxon>
        <taxon>Roseobacteraceae</taxon>
        <taxon>Alloyangia</taxon>
    </lineage>
</organism>